<protein>
    <submittedName>
        <fullName evidence="2">Uncharacterized protein</fullName>
    </submittedName>
</protein>
<proteinExistence type="predicted"/>
<name>A0ABN5VFU0_9ACTN</name>
<reference evidence="2 3" key="1">
    <citation type="journal article" date="2010" name="ChemBioChem">
        <title>Cloning and characterization of the biosynthetic gene cluster of 16-membered macrolide antibiotic FD-891: involvement of a dual functional cytochrome P450 monooxygenase catalyzing epoxidation and hydroxylation.</title>
        <authorList>
            <person name="Kudo F."/>
            <person name="Motegi A."/>
            <person name="Mizoue K."/>
            <person name="Eguchi T."/>
        </authorList>
    </citation>
    <scope>NUCLEOTIDE SEQUENCE [LARGE SCALE GENOMIC DNA]</scope>
    <source>
        <strain evidence="2 3">A-8890</strain>
    </source>
</reference>
<evidence type="ECO:0000313" key="2">
    <source>
        <dbReference type="EMBL" id="BBC32081.1"/>
    </source>
</evidence>
<feature type="compositionally biased region" description="Polar residues" evidence="1">
    <location>
        <begin position="1"/>
        <end position="12"/>
    </location>
</feature>
<sequence length="71" mass="7313">MKVSTMPSTKCVTLSDRDAAPGDLASRSVSPELRDSGSAQVSATVRAAAPPQPGHITATGPSAFCVDMRIR</sequence>
<dbReference type="Proteomes" id="UP001321542">
    <property type="component" value="Chromosome"/>
</dbReference>
<accession>A0ABN5VFU0</accession>
<keyword evidence="3" id="KW-1185">Reference proteome</keyword>
<gene>
    <name evidence="2" type="ORF">SGFS_033750</name>
</gene>
<dbReference type="EMBL" id="AP018448">
    <property type="protein sequence ID" value="BBC32081.1"/>
    <property type="molecule type" value="Genomic_DNA"/>
</dbReference>
<evidence type="ECO:0000313" key="3">
    <source>
        <dbReference type="Proteomes" id="UP001321542"/>
    </source>
</evidence>
<feature type="region of interest" description="Disordered" evidence="1">
    <location>
        <begin position="1"/>
        <end position="60"/>
    </location>
</feature>
<reference evidence="2 3" key="2">
    <citation type="journal article" date="2023" name="ChemBioChem">
        <title>Acyltransferase Domain Exchange between Two Independent Type I Polyketide Synthases in the Same Producer Strain of Macrolide Antibiotics.</title>
        <authorList>
            <person name="Kudo F."/>
            <person name="Kishikawa K."/>
            <person name="Tsuboi K."/>
            <person name="Kido T."/>
            <person name="Usui T."/>
            <person name="Hashimoto J."/>
            <person name="Shin-Ya K."/>
            <person name="Miyanaga A."/>
            <person name="Eguchi T."/>
        </authorList>
    </citation>
    <scope>NUCLEOTIDE SEQUENCE [LARGE SCALE GENOMIC DNA]</scope>
    <source>
        <strain evidence="2 3">A-8890</strain>
    </source>
</reference>
<evidence type="ECO:0000256" key="1">
    <source>
        <dbReference type="SAM" id="MobiDB-lite"/>
    </source>
</evidence>
<organism evidence="2 3">
    <name type="scientific">Streptomyces graminofaciens</name>
    <dbReference type="NCBI Taxonomy" id="68212"/>
    <lineage>
        <taxon>Bacteria</taxon>
        <taxon>Bacillati</taxon>
        <taxon>Actinomycetota</taxon>
        <taxon>Actinomycetes</taxon>
        <taxon>Kitasatosporales</taxon>
        <taxon>Streptomycetaceae</taxon>
        <taxon>Streptomyces</taxon>
    </lineage>
</organism>